<dbReference type="STRING" id="307972.A0A2G8LHH6"/>
<evidence type="ECO:0000256" key="4">
    <source>
        <dbReference type="ARBA" id="ARBA00023180"/>
    </source>
</evidence>
<dbReference type="SUPFAM" id="SSF56496">
    <property type="entry name" value="Fibrinogen C-terminal domain-like"/>
    <property type="match status" value="1"/>
</dbReference>
<dbReference type="InterPro" id="IPR037579">
    <property type="entry name" value="FIB_ANG-like"/>
</dbReference>
<organism evidence="6 7">
    <name type="scientific">Stichopus japonicus</name>
    <name type="common">Sea cucumber</name>
    <dbReference type="NCBI Taxonomy" id="307972"/>
    <lineage>
        <taxon>Eukaryota</taxon>
        <taxon>Metazoa</taxon>
        <taxon>Echinodermata</taxon>
        <taxon>Eleutherozoa</taxon>
        <taxon>Echinozoa</taxon>
        <taxon>Holothuroidea</taxon>
        <taxon>Aspidochirotacea</taxon>
        <taxon>Aspidochirotida</taxon>
        <taxon>Stichopodidae</taxon>
        <taxon>Apostichopus</taxon>
    </lineage>
</organism>
<dbReference type="PROSITE" id="PS51406">
    <property type="entry name" value="FIBRINOGEN_C_2"/>
    <property type="match status" value="1"/>
</dbReference>
<dbReference type="EMBL" id="MRZV01000075">
    <property type="protein sequence ID" value="PIK59707.1"/>
    <property type="molecule type" value="Genomic_DNA"/>
</dbReference>
<dbReference type="NCBIfam" id="NF040941">
    <property type="entry name" value="GGGWT_bact"/>
    <property type="match status" value="1"/>
</dbReference>
<dbReference type="AlphaFoldDB" id="A0A2G8LHH6"/>
<gene>
    <name evidence="6" type="ORF">BSL78_03369</name>
</gene>
<dbReference type="PANTHER" id="PTHR47221">
    <property type="entry name" value="FIBRINOGEN ALPHA CHAIN"/>
    <property type="match status" value="1"/>
</dbReference>
<dbReference type="Pfam" id="PF00147">
    <property type="entry name" value="Fibrinogen_C"/>
    <property type="match status" value="1"/>
</dbReference>
<dbReference type="InterPro" id="IPR002181">
    <property type="entry name" value="Fibrinogen_a/b/g_C_dom"/>
</dbReference>
<sequence>MTQVVVTIDIVNTKASSFFFYQRAEYPRDCHEVLSQCPSSINDGVYVIKPDGYPEPFEVYCNNSLGDGGWTVIQRREDSSINFNRSWDEYENGFGFLSHEFWLGNEKISYITNQRKYQLRMDITTESGCSFFVTYELSASVTASVITNWLAPESIPEQQVGY</sequence>
<feature type="domain" description="Fibrinogen C-terminal" evidence="5">
    <location>
        <begin position="21"/>
        <end position="122"/>
    </location>
</feature>
<keyword evidence="4" id="KW-0325">Glycoprotein</keyword>
<dbReference type="Proteomes" id="UP000230750">
    <property type="component" value="Unassembled WGS sequence"/>
</dbReference>
<keyword evidence="7" id="KW-1185">Reference proteome</keyword>
<evidence type="ECO:0000313" key="6">
    <source>
        <dbReference type="EMBL" id="PIK59707.1"/>
    </source>
</evidence>
<dbReference type="InterPro" id="IPR014716">
    <property type="entry name" value="Fibrinogen_a/b/g_C_1"/>
</dbReference>
<dbReference type="PANTHER" id="PTHR47221:SF5">
    <property type="entry name" value="FIBRINOGEN C-TERMINAL DOMAIN-CONTAINING PROTEIN"/>
    <property type="match status" value="1"/>
</dbReference>
<dbReference type="GO" id="GO:0030674">
    <property type="term" value="F:protein-macromolecule adaptor activity"/>
    <property type="evidence" value="ECO:0007669"/>
    <property type="project" value="TreeGrafter"/>
</dbReference>
<dbReference type="InterPro" id="IPR036056">
    <property type="entry name" value="Fibrinogen-like_C"/>
</dbReference>
<evidence type="ECO:0000313" key="7">
    <source>
        <dbReference type="Proteomes" id="UP000230750"/>
    </source>
</evidence>
<dbReference type="GO" id="GO:0034116">
    <property type="term" value="P:positive regulation of heterotypic cell-cell adhesion"/>
    <property type="evidence" value="ECO:0007669"/>
    <property type="project" value="TreeGrafter"/>
</dbReference>
<proteinExistence type="predicted"/>
<keyword evidence="2" id="KW-0964">Secreted</keyword>
<evidence type="ECO:0000256" key="1">
    <source>
        <dbReference type="ARBA" id="ARBA00004613"/>
    </source>
</evidence>
<dbReference type="GO" id="GO:0005577">
    <property type="term" value="C:fibrinogen complex"/>
    <property type="evidence" value="ECO:0007669"/>
    <property type="project" value="TreeGrafter"/>
</dbReference>
<comment type="subcellular location">
    <subcellularLocation>
        <location evidence="1">Secreted</location>
    </subcellularLocation>
</comment>
<reference evidence="6 7" key="1">
    <citation type="journal article" date="2017" name="PLoS Biol.">
        <title>The sea cucumber genome provides insights into morphological evolution and visceral regeneration.</title>
        <authorList>
            <person name="Zhang X."/>
            <person name="Sun L."/>
            <person name="Yuan J."/>
            <person name="Sun Y."/>
            <person name="Gao Y."/>
            <person name="Zhang L."/>
            <person name="Li S."/>
            <person name="Dai H."/>
            <person name="Hamel J.F."/>
            <person name="Liu C."/>
            <person name="Yu Y."/>
            <person name="Liu S."/>
            <person name="Lin W."/>
            <person name="Guo K."/>
            <person name="Jin S."/>
            <person name="Xu P."/>
            <person name="Storey K.B."/>
            <person name="Huan P."/>
            <person name="Zhang T."/>
            <person name="Zhou Y."/>
            <person name="Zhang J."/>
            <person name="Lin C."/>
            <person name="Li X."/>
            <person name="Xing L."/>
            <person name="Huo D."/>
            <person name="Sun M."/>
            <person name="Wang L."/>
            <person name="Mercier A."/>
            <person name="Li F."/>
            <person name="Yang H."/>
            <person name="Xiang J."/>
        </authorList>
    </citation>
    <scope>NUCLEOTIDE SEQUENCE [LARGE SCALE GENOMIC DNA]</scope>
    <source>
        <strain evidence="6">Shaxun</strain>
        <tissue evidence="6">Muscle</tissue>
    </source>
</reference>
<evidence type="ECO:0000256" key="2">
    <source>
        <dbReference type="ARBA" id="ARBA00022525"/>
    </source>
</evidence>
<evidence type="ECO:0000256" key="3">
    <source>
        <dbReference type="ARBA" id="ARBA00023157"/>
    </source>
</evidence>
<keyword evidence="3" id="KW-1015">Disulfide bond</keyword>
<dbReference type="SMART" id="SM00186">
    <property type="entry name" value="FBG"/>
    <property type="match status" value="1"/>
</dbReference>
<comment type="caution">
    <text evidence="6">The sequence shown here is derived from an EMBL/GenBank/DDBJ whole genome shotgun (WGS) entry which is preliminary data.</text>
</comment>
<accession>A0A2G8LHH6</accession>
<name>A0A2G8LHH6_STIJA</name>
<dbReference type="GO" id="GO:0005201">
    <property type="term" value="F:extracellular matrix structural constituent"/>
    <property type="evidence" value="ECO:0007669"/>
    <property type="project" value="TreeGrafter"/>
</dbReference>
<dbReference type="Gene3D" id="3.90.215.10">
    <property type="entry name" value="Gamma Fibrinogen, chain A, domain 1"/>
    <property type="match status" value="1"/>
</dbReference>
<dbReference type="OrthoDB" id="7735550at2759"/>
<evidence type="ECO:0000259" key="5">
    <source>
        <dbReference type="PROSITE" id="PS51406"/>
    </source>
</evidence>
<protein>
    <submittedName>
        <fullName evidence="6">Putative fibrinogen-like protein A-like</fullName>
    </submittedName>
</protein>